<dbReference type="PANTHER" id="PTHR43674:SF2">
    <property type="entry name" value="BETA-UREIDOPROPIONASE"/>
    <property type="match status" value="1"/>
</dbReference>
<dbReference type="EMBL" id="CAEZTR010000024">
    <property type="protein sequence ID" value="CAB4572268.1"/>
    <property type="molecule type" value="Genomic_DNA"/>
</dbReference>
<dbReference type="InterPro" id="IPR050345">
    <property type="entry name" value="Aliph_Amidase/BUP"/>
</dbReference>
<dbReference type="PANTHER" id="PTHR43674">
    <property type="entry name" value="NITRILASE C965.09-RELATED"/>
    <property type="match status" value="1"/>
</dbReference>
<organism evidence="3">
    <name type="scientific">freshwater metagenome</name>
    <dbReference type="NCBI Taxonomy" id="449393"/>
    <lineage>
        <taxon>unclassified sequences</taxon>
        <taxon>metagenomes</taxon>
        <taxon>ecological metagenomes</taxon>
    </lineage>
</organism>
<name>A0A6J6D6V8_9ZZZZ</name>
<evidence type="ECO:0000259" key="2">
    <source>
        <dbReference type="PROSITE" id="PS50263"/>
    </source>
</evidence>
<evidence type="ECO:0000256" key="1">
    <source>
        <dbReference type="ARBA" id="ARBA00022801"/>
    </source>
</evidence>
<keyword evidence="1" id="KW-0378">Hydrolase</keyword>
<feature type="domain" description="CN hydrolase" evidence="2">
    <location>
        <begin position="310"/>
        <end position="562"/>
    </location>
</feature>
<reference evidence="3" key="1">
    <citation type="submission" date="2020-05" db="EMBL/GenBank/DDBJ databases">
        <authorList>
            <person name="Chiriac C."/>
            <person name="Salcher M."/>
            <person name="Ghai R."/>
            <person name="Kavagutti S V."/>
        </authorList>
    </citation>
    <scope>NUCLEOTIDE SEQUENCE</scope>
</reference>
<evidence type="ECO:0000313" key="4">
    <source>
        <dbReference type="EMBL" id="CAB4572268.1"/>
    </source>
</evidence>
<feature type="domain" description="CN hydrolase" evidence="2">
    <location>
        <begin position="8"/>
        <end position="270"/>
    </location>
</feature>
<dbReference type="Pfam" id="PF00795">
    <property type="entry name" value="CN_hydrolase"/>
    <property type="match status" value="2"/>
</dbReference>
<sequence>MTRPTGTFKVAAVEFNPEMFEFEKNLERACAVIEEAASAGARLIVLPEAALSGYIYADLDQLRPYLDEVPGRGTNAIAEITAKHRCYVAIGISEIDQATGLTYNTGALIGPDGYVGKYRKNGLNPSDIAWFVPGNTGYPVFETELGNVCMIICYDDTYWEPARLPAIKGADLIAYICSSDRVVPHGDETPPGTHSTIAAVQQLCAWNGLAMVAADRNNAETNPTTGVTVTYGGSASIWQANGDRTAHAPATDRNITVSNPGTILYGEIDPSLYDNDQKSTLVRRRPELYAPLTFFRAPSDPAATSEGINIVCDAVQYRTIAGDFDGNVQRANELIADLQAKGKESGLLVLPAFSFTGVPANSEQANDWAETGFGRSVQMLSDFAARTGRHVVGSHIERDGTELFHASVLVNPAGTVVGSYRQTHLDPSMAWATQGDALSVFDTAIGRIGLLLCEDVRFPEASGVLAMHRADLIAVPTQWRGEYGGHLHDAEGLFAHRYPANTMAHWYAIAKTTQAYTVVANAVDDGCQGSSGVFTLDPVDSAEPPVVGTVDQSEVVSVHLRTLGAPGSWMNQRLLVGGRRADLAVPVALDPASAEFRSWRDAPGYEMGAWTAYRQ</sequence>
<dbReference type="InterPro" id="IPR036526">
    <property type="entry name" value="C-N_Hydrolase_sf"/>
</dbReference>
<accession>A0A6J6D6V8</accession>
<dbReference type="SUPFAM" id="SSF56317">
    <property type="entry name" value="Carbon-nitrogen hydrolase"/>
    <property type="match status" value="2"/>
</dbReference>
<dbReference type="Gene3D" id="3.60.110.10">
    <property type="entry name" value="Carbon-nitrogen hydrolase"/>
    <property type="match status" value="2"/>
</dbReference>
<dbReference type="CDD" id="cd07197">
    <property type="entry name" value="nitrilase"/>
    <property type="match status" value="1"/>
</dbReference>
<gene>
    <name evidence="3" type="ORF">UFOPK1603_00455</name>
    <name evidence="4" type="ORF">UFOPK1711_00580</name>
</gene>
<dbReference type="InterPro" id="IPR003010">
    <property type="entry name" value="C-N_Hydrolase"/>
</dbReference>
<dbReference type="AlphaFoldDB" id="A0A6J6D6V8"/>
<dbReference type="EMBL" id="CAEZTG010000028">
    <property type="protein sequence ID" value="CAB4559532.1"/>
    <property type="molecule type" value="Genomic_DNA"/>
</dbReference>
<dbReference type="GO" id="GO:0016811">
    <property type="term" value="F:hydrolase activity, acting on carbon-nitrogen (but not peptide) bonds, in linear amides"/>
    <property type="evidence" value="ECO:0007669"/>
    <property type="project" value="TreeGrafter"/>
</dbReference>
<protein>
    <submittedName>
        <fullName evidence="3">Unannotated protein</fullName>
    </submittedName>
</protein>
<evidence type="ECO:0000313" key="3">
    <source>
        <dbReference type="EMBL" id="CAB4559532.1"/>
    </source>
</evidence>
<dbReference type="PROSITE" id="PS50263">
    <property type="entry name" value="CN_HYDROLASE"/>
    <property type="match status" value="2"/>
</dbReference>
<proteinExistence type="predicted"/>